<evidence type="ECO:0000313" key="3">
    <source>
        <dbReference type="Proteomes" id="UP000245207"/>
    </source>
</evidence>
<comment type="caution">
    <text evidence="2">The sequence shown here is derived from an EMBL/GenBank/DDBJ whole genome shotgun (WGS) entry which is preliminary data.</text>
</comment>
<sequence>MENIMSMIIEKNEGLAHDLRALVLTSLEKDNQSGSPVCWQFGKKVLMICAAKLKPIDRMSIAVYDYPKMVAQICRTTSEMLCNNHILFQGGKETIPFTSETSKMIDKIKLECPATIDMIQTLRHCKDTSMALKSVTEMNGKRKRNNEQGCKLSATGKNRMKPDCPDTAKILGPKTGVDRYTGLVQNGCNLFLTQAQSDEHGELLVGRKIRVWRAKDEIYRPGIVKSFDRIYKLHKVLLDDGFEVVIDLKLKRWMFENLSAIPDSSAGPAPREVSSPQSGIICVQGYKVKDVYAPIFEAIFKKHGDIAAKCVFRNAAMRTPLVEAVCDIVGRIETSDVTNIISNMKEIESQVYVAEAAKMNVSWLRAHLEAICKMNEAGKKVTMLMELKTNTILVKKAAGTDLRERYAKLVAAQNQFAEAQRCVEVLNLVENKLNNNVLESKAEKDLWAGHPII</sequence>
<feature type="region of interest" description="Disordered" evidence="1">
    <location>
        <begin position="138"/>
        <end position="158"/>
    </location>
</feature>
<proteinExistence type="predicted"/>
<gene>
    <name evidence="2" type="ORF">CTI12_AA487770</name>
</gene>
<accession>A0A2U1KXR6</accession>
<dbReference type="CDD" id="cd20404">
    <property type="entry name" value="Tudor_Agenet_AtEML-like"/>
    <property type="match status" value="1"/>
</dbReference>
<keyword evidence="3" id="KW-1185">Reference proteome</keyword>
<dbReference type="InterPro" id="IPR007942">
    <property type="entry name" value="PLipase-like"/>
</dbReference>
<dbReference type="PANTHER" id="PTHR35358">
    <property type="entry name" value="OS06G0711100 PROTEIN"/>
    <property type="match status" value="1"/>
</dbReference>
<dbReference type="OrthoDB" id="200660at2759"/>
<dbReference type="AlphaFoldDB" id="A0A2U1KXR6"/>
<evidence type="ECO:0000313" key="2">
    <source>
        <dbReference type="EMBL" id="PWA41555.1"/>
    </source>
</evidence>
<dbReference type="Pfam" id="PF05278">
    <property type="entry name" value="PEARLI-4"/>
    <property type="match status" value="1"/>
</dbReference>
<dbReference type="EMBL" id="PKPP01013002">
    <property type="protein sequence ID" value="PWA41555.1"/>
    <property type="molecule type" value="Genomic_DNA"/>
</dbReference>
<dbReference type="PANTHER" id="PTHR35358:SF18">
    <property type="entry name" value="PHOSPHOLIPASE-LIKE PROTEIN-RELATED"/>
    <property type="match status" value="1"/>
</dbReference>
<evidence type="ECO:0000256" key="1">
    <source>
        <dbReference type="SAM" id="MobiDB-lite"/>
    </source>
</evidence>
<organism evidence="2 3">
    <name type="scientific">Artemisia annua</name>
    <name type="common">Sweet wormwood</name>
    <dbReference type="NCBI Taxonomy" id="35608"/>
    <lineage>
        <taxon>Eukaryota</taxon>
        <taxon>Viridiplantae</taxon>
        <taxon>Streptophyta</taxon>
        <taxon>Embryophyta</taxon>
        <taxon>Tracheophyta</taxon>
        <taxon>Spermatophyta</taxon>
        <taxon>Magnoliopsida</taxon>
        <taxon>eudicotyledons</taxon>
        <taxon>Gunneridae</taxon>
        <taxon>Pentapetalae</taxon>
        <taxon>asterids</taxon>
        <taxon>campanulids</taxon>
        <taxon>Asterales</taxon>
        <taxon>Asteraceae</taxon>
        <taxon>Asteroideae</taxon>
        <taxon>Anthemideae</taxon>
        <taxon>Artemisiinae</taxon>
        <taxon>Artemisia</taxon>
    </lineage>
</organism>
<protein>
    <submittedName>
        <fullName evidence="2">Phospholipase-like protein</fullName>
    </submittedName>
</protein>
<name>A0A2U1KXR6_ARTAN</name>
<dbReference type="Proteomes" id="UP000245207">
    <property type="component" value="Unassembled WGS sequence"/>
</dbReference>
<reference evidence="2 3" key="1">
    <citation type="journal article" date="2018" name="Mol. Plant">
        <title>The genome of Artemisia annua provides insight into the evolution of Asteraceae family and artemisinin biosynthesis.</title>
        <authorList>
            <person name="Shen Q."/>
            <person name="Zhang L."/>
            <person name="Liao Z."/>
            <person name="Wang S."/>
            <person name="Yan T."/>
            <person name="Shi P."/>
            <person name="Liu M."/>
            <person name="Fu X."/>
            <person name="Pan Q."/>
            <person name="Wang Y."/>
            <person name="Lv Z."/>
            <person name="Lu X."/>
            <person name="Zhang F."/>
            <person name="Jiang W."/>
            <person name="Ma Y."/>
            <person name="Chen M."/>
            <person name="Hao X."/>
            <person name="Li L."/>
            <person name="Tang Y."/>
            <person name="Lv G."/>
            <person name="Zhou Y."/>
            <person name="Sun X."/>
            <person name="Brodelius P.E."/>
            <person name="Rose J.K.C."/>
            <person name="Tang K."/>
        </authorList>
    </citation>
    <scope>NUCLEOTIDE SEQUENCE [LARGE SCALE GENOMIC DNA]</scope>
    <source>
        <strain evidence="3">cv. Huhao1</strain>
        <tissue evidence="2">Leaf</tissue>
    </source>
</reference>